<gene>
    <name evidence="10" type="ORF">MNB_SUP05-11-108</name>
</gene>
<evidence type="ECO:0000256" key="2">
    <source>
        <dbReference type="ARBA" id="ARBA00005631"/>
    </source>
</evidence>
<dbReference type="SUPFAM" id="SSF51556">
    <property type="entry name" value="Metallo-dependent hydrolases"/>
    <property type="match status" value="1"/>
</dbReference>
<evidence type="ECO:0000256" key="7">
    <source>
        <dbReference type="ARBA" id="ARBA00022975"/>
    </source>
</evidence>
<dbReference type="GO" id="GO:0006207">
    <property type="term" value="P:'de novo' pyrimidine nucleobase biosynthetic process"/>
    <property type="evidence" value="ECO:0007669"/>
    <property type="project" value="TreeGrafter"/>
</dbReference>
<evidence type="ECO:0000259" key="9">
    <source>
        <dbReference type="Pfam" id="PF01979"/>
    </source>
</evidence>
<keyword evidence="7" id="KW-0665">Pyrimidine biosynthesis</keyword>
<dbReference type="HAMAP" id="MF_00219">
    <property type="entry name" value="PyrC_classII"/>
    <property type="match status" value="1"/>
</dbReference>
<dbReference type="PANTHER" id="PTHR43137:SF1">
    <property type="entry name" value="DIHYDROOROTASE"/>
    <property type="match status" value="1"/>
</dbReference>
<dbReference type="GO" id="GO:0046872">
    <property type="term" value="F:metal ion binding"/>
    <property type="evidence" value="ECO:0007669"/>
    <property type="project" value="UniProtKB-KW"/>
</dbReference>
<proteinExistence type="inferred from homology"/>
<comment type="pathway">
    <text evidence="1">Pyrimidine metabolism; UMP biosynthesis via de novo pathway; (S)-dihydroorotate from bicarbonate: step 3/3.</text>
</comment>
<dbReference type="PROSITE" id="PS00482">
    <property type="entry name" value="DIHYDROOROTASE_1"/>
    <property type="match status" value="1"/>
</dbReference>
<dbReference type="PANTHER" id="PTHR43137">
    <property type="entry name" value="DIHYDROOROTASE"/>
    <property type="match status" value="1"/>
</dbReference>
<evidence type="ECO:0000256" key="4">
    <source>
        <dbReference type="ARBA" id="ARBA00022723"/>
    </source>
</evidence>
<dbReference type="InterPro" id="IPR032466">
    <property type="entry name" value="Metal_Hydrolase"/>
</dbReference>
<evidence type="ECO:0000256" key="8">
    <source>
        <dbReference type="ARBA" id="ARBA00048492"/>
    </source>
</evidence>
<evidence type="ECO:0000256" key="3">
    <source>
        <dbReference type="ARBA" id="ARBA00012860"/>
    </source>
</evidence>
<dbReference type="FunFam" id="3.20.20.140:FF:000006">
    <property type="entry name" value="Dihydroorotase"/>
    <property type="match status" value="1"/>
</dbReference>
<organism evidence="10">
    <name type="scientific">hydrothermal vent metagenome</name>
    <dbReference type="NCBI Taxonomy" id="652676"/>
    <lineage>
        <taxon>unclassified sequences</taxon>
        <taxon>metagenomes</taxon>
        <taxon>ecological metagenomes</taxon>
    </lineage>
</organism>
<reference evidence="10" key="1">
    <citation type="submission" date="2016-10" db="EMBL/GenBank/DDBJ databases">
        <authorList>
            <person name="de Groot N.N."/>
        </authorList>
    </citation>
    <scope>NUCLEOTIDE SEQUENCE</scope>
</reference>
<dbReference type="InterPro" id="IPR002195">
    <property type="entry name" value="Dihydroorotase_CS"/>
</dbReference>
<dbReference type="GO" id="GO:0004151">
    <property type="term" value="F:dihydroorotase activity"/>
    <property type="evidence" value="ECO:0007669"/>
    <property type="project" value="UniProtKB-EC"/>
</dbReference>
<dbReference type="AlphaFoldDB" id="A0A1W1DCP2"/>
<dbReference type="Gene3D" id="3.20.20.140">
    <property type="entry name" value="Metal-dependent hydrolases"/>
    <property type="match status" value="1"/>
</dbReference>
<dbReference type="NCBIfam" id="TIGR00856">
    <property type="entry name" value="pyrC_dimer"/>
    <property type="match status" value="1"/>
</dbReference>
<accession>A0A1W1DCP2</accession>
<dbReference type="PROSITE" id="PS00483">
    <property type="entry name" value="DIHYDROOROTASE_2"/>
    <property type="match status" value="1"/>
</dbReference>
<keyword evidence="5 10" id="KW-0378">Hydrolase</keyword>
<evidence type="ECO:0000256" key="5">
    <source>
        <dbReference type="ARBA" id="ARBA00022801"/>
    </source>
</evidence>
<dbReference type="UniPathway" id="UPA00070">
    <property type="reaction ID" value="UER00117"/>
</dbReference>
<dbReference type="GO" id="GO:0005829">
    <property type="term" value="C:cytosol"/>
    <property type="evidence" value="ECO:0007669"/>
    <property type="project" value="TreeGrafter"/>
</dbReference>
<evidence type="ECO:0000256" key="6">
    <source>
        <dbReference type="ARBA" id="ARBA00022833"/>
    </source>
</evidence>
<evidence type="ECO:0000313" key="10">
    <source>
        <dbReference type="EMBL" id="SFV78851.1"/>
    </source>
</evidence>
<comment type="catalytic activity">
    <reaction evidence="8">
        <text>(S)-dihydroorotate + H2O = N-carbamoyl-L-aspartate + H(+)</text>
        <dbReference type="Rhea" id="RHEA:24296"/>
        <dbReference type="ChEBI" id="CHEBI:15377"/>
        <dbReference type="ChEBI" id="CHEBI:15378"/>
        <dbReference type="ChEBI" id="CHEBI:30864"/>
        <dbReference type="ChEBI" id="CHEBI:32814"/>
        <dbReference type="EC" id="3.5.2.3"/>
    </reaction>
</comment>
<feature type="domain" description="Amidohydrolase-related" evidence="9">
    <location>
        <begin position="14"/>
        <end position="318"/>
    </location>
</feature>
<name>A0A1W1DCP2_9ZZZZ</name>
<dbReference type="GO" id="GO:0044205">
    <property type="term" value="P:'de novo' UMP biosynthetic process"/>
    <property type="evidence" value="ECO:0007669"/>
    <property type="project" value="UniProtKB-UniPathway"/>
</dbReference>
<comment type="similarity">
    <text evidence="2">Belongs to the metallo-dependent hydrolases superfamily. DHOase family. Class II DHOase subfamily.</text>
</comment>
<dbReference type="CDD" id="cd01294">
    <property type="entry name" value="DHOase"/>
    <property type="match status" value="1"/>
</dbReference>
<dbReference type="EMBL" id="FPHS01000046">
    <property type="protein sequence ID" value="SFV78851.1"/>
    <property type="molecule type" value="Genomic_DNA"/>
</dbReference>
<evidence type="ECO:0000256" key="1">
    <source>
        <dbReference type="ARBA" id="ARBA00004880"/>
    </source>
</evidence>
<protein>
    <recommendedName>
        <fullName evidence="3">dihydroorotase</fullName>
        <ecNumber evidence="3">3.5.2.3</ecNumber>
    </recommendedName>
</protein>
<dbReference type="EC" id="3.5.2.3" evidence="3"/>
<dbReference type="Pfam" id="PF01979">
    <property type="entry name" value="Amidohydro_1"/>
    <property type="match status" value="1"/>
</dbReference>
<dbReference type="PIRSF" id="PIRSF001237">
    <property type="entry name" value="DHOdimr"/>
    <property type="match status" value="1"/>
</dbReference>
<dbReference type="InterPro" id="IPR004721">
    <property type="entry name" value="DHOdimr"/>
</dbReference>
<keyword evidence="6" id="KW-0862">Zinc</keyword>
<keyword evidence="4" id="KW-0479">Metal-binding</keyword>
<sequence length="348" mass="37934">MQHNDTLQIIRPDDWHLHVRSGEMLKSVVGMTASQMGRAIIMPNLTPPVSDAVQAQQYHQEIMSALPEDSDFTPLMVLYLTDNTTPEQIQAAVDGGLVVAAKLYPAGATTNSDSGVTDITNIYPALEKMQQLGMPLLVHGEVTDATIDIFDREAVFIERILIQVVQDFPELKIVFEHITTKDAVDFVLSASENIAATITPHHLLANRNDMLVGGIKPHYFCLPILKRENPHQKALLSAATSGNAKFFLGTDSAPHAKTDKESSCGCAGILSAHCAIELYASAFESQNALGKLEGFASIFGADFYGLPHNTETITLKKQDWVVPDSYPFANTTVVPFMAGKTIGWKLVS</sequence>
<dbReference type="InterPro" id="IPR006680">
    <property type="entry name" value="Amidohydro-rel"/>
</dbReference>